<evidence type="ECO:0000256" key="1">
    <source>
        <dbReference type="SAM" id="Phobius"/>
    </source>
</evidence>
<keyword evidence="1" id="KW-1133">Transmembrane helix</keyword>
<keyword evidence="1" id="KW-0472">Membrane</keyword>
<accession>A0ABZ3CAV6</accession>
<protein>
    <submittedName>
        <fullName evidence="2">HlyD family efflux transporter periplasmic adaptor subunit</fullName>
    </submittedName>
</protein>
<evidence type="ECO:0000313" key="2">
    <source>
        <dbReference type="EMBL" id="WZW99925.1"/>
    </source>
</evidence>
<dbReference type="SUPFAM" id="SSF111369">
    <property type="entry name" value="HlyD-like secretion proteins"/>
    <property type="match status" value="1"/>
</dbReference>
<keyword evidence="1" id="KW-0812">Transmembrane</keyword>
<organism evidence="2 3">
    <name type="scientific">Propioniciclava soli</name>
    <dbReference type="NCBI Taxonomy" id="2775081"/>
    <lineage>
        <taxon>Bacteria</taxon>
        <taxon>Bacillati</taxon>
        <taxon>Actinomycetota</taxon>
        <taxon>Actinomycetes</taxon>
        <taxon>Propionibacteriales</taxon>
        <taxon>Propionibacteriaceae</taxon>
        <taxon>Propioniciclava</taxon>
    </lineage>
</organism>
<dbReference type="RefSeq" id="WP_232548152.1">
    <property type="nucleotide sequence ID" value="NZ_CP115965.1"/>
</dbReference>
<name>A0ABZ3CAV6_9ACTN</name>
<keyword evidence="3" id="KW-1185">Reference proteome</keyword>
<evidence type="ECO:0000313" key="3">
    <source>
        <dbReference type="Proteomes" id="UP001434337"/>
    </source>
</evidence>
<reference evidence="2 3" key="1">
    <citation type="journal article" date="2023" name="Environ Microbiome">
        <title>A coral-associated actinobacterium mitigates coral bleaching under heat stress.</title>
        <authorList>
            <person name="Li J."/>
            <person name="Zou Y."/>
            <person name="Li Q."/>
            <person name="Zhang J."/>
            <person name="Bourne D.G."/>
            <person name="Lyu Y."/>
            <person name="Liu C."/>
            <person name="Zhang S."/>
        </authorList>
    </citation>
    <scope>NUCLEOTIDE SEQUENCE [LARGE SCALE GENOMIC DNA]</scope>
    <source>
        <strain evidence="2 3">SCSIO 13291</strain>
    </source>
</reference>
<feature type="transmembrane region" description="Helical" evidence="1">
    <location>
        <begin position="7"/>
        <end position="27"/>
    </location>
</feature>
<dbReference type="Proteomes" id="UP001434337">
    <property type="component" value="Chromosome"/>
</dbReference>
<dbReference type="Gene3D" id="2.40.50.100">
    <property type="match status" value="1"/>
</dbReference>
<dbReference type="InterPro" id="IPR050739">
    <property type="entry name" value="MFP"/>
</dbReference>
<gene>
    <name evidence="2" type="ORF">PCC79_06990</name>
</gene>
<sequence>MTWSNRFRLWGGVAAVLVIMVLLTLLYNQRQSRVASVTATVDAPSALVGSNYAGVLTETFITAGQDVAAGDRLFTVVSPDVQNAVANGLNVADTAAYTVDEETGTVTYLAVIDGQVTDVAATAGSFVNSGTSLATIAASSPKTVVARFELEPVDYSRVETGARVIVNLADNTKLEGEVTDVSVVTDNGEAITVAYVTVPTITDAAYAQLTRAGSPVQAIMELRDDGLLAGPTQAFRGFLTQIGLR</sequence>
<proteinExistence type="predicted"/>
<dbReference type="EMBL" id="CP115965">
    <property type="protein sequence ID" value="WZW99925.1"/>
    <property type="molecule type" value="Genomic_DNA"/>
</dbReference>
<dbReference type="PANTHER" id="PTHR30386:SF18">
    <property type="entry name" value="INNER MEMBRANE PROTEIN YIAV-RELATED"/>
    <property type="match status" value="1"/>
</dbReference>
<dbReference type="PANTHER" id="PTHR30386">
    <property type="entry name" value="MEMBRANE FUSION SUBUNIT OF EMRAB-TOLC MULTIDRUG EFFLUX PUMP"/>
    <property type="match status" value="1"/>
</dbReference>